<evidence type="ECO:0000313" key="1">
    <source>
        <dbReference type="EMBL" id="PKZ42615.1"/>
    </source>
</evidence>
<dbReference type="CDD" id="cd17040">
    <property type="entry name" value="Ubl_MoaD_like"/>
    <property type="match status" value="1"/>
</dbReference>
<dbReference type="SUPFAM" id="SSF54285">
    <property type="entry name" value="MoaD/ThiS"/>
    <property type="match status" value="1"/>
</dbReference>
<dbReference type="AlphaFoldDB" id="A0A2I1PDA7"/>
<dbReference type="Gene3D" id="3.10.20.30">
    <property type="match status" value="1"/>
</dbReference>
<protein>
    <submittedName>
        <fullName evidence="1">MoaD/ThiS family protein</fullName>
    </submittedName>
</protein>
<evidence type="ECO:0000313" key="2">
    <source>
        <dbReference type="Proteomes" id="UP000234206"/>
    </source>
</evidence>
<proteinExistence type="predicted"/>
<dbReference type="Proteomes" id="UP000234206">
    <property type="component" value="Unassembled WGS sequence"/>
</dbReference>
<dbReference type="InterPro" id="IPR003749">
    <property type="entry name" value="ThiS/MoaD-like"/>
</dbReference>
<reference evidence="1 2" key="1">
    <citation type="submission" date="2017-12" db="EMBL/GenBank/DDBJ databases">
        <title>Phylogenetic diversity of female urinary microbiome.</title>
        <authorList>
            <person name="Thomas-White K."/>
            <person name="Wolfe A.J."/>
        </authorList>
    </citation>
    <scope>NUCLEOTIDE SEQUENCE [LARGE SCALE GENOMIC DNA]</scope>
    <source>
        <strain evidence="1 2">UMB1298</strain>
    </source>
</reference>
<organism evidence="1 2">
    <name type="scientific">Kytococcus schroeteri</name>
    <dbReference type="NCBI Taxonomy" id="138300"/>
    <lineage>
        <taxon>Bacteria</taxon>
        <taxon>Bacillati</taxon>
        <taxon>Actinomycetota</taxon>
        <taxon>Actinomycetes</taxon>
        <taxon>Micrococcales</taxon>
        <taxon>Kytococcaceae</taxon>
        <taxon>Kytococcus</taxon>
    </lineage>
</organism>
<accession>A0A2I1PDA7</accession>
<sequence>MTARVRWFAAAGEAAGCAEGEYAGATLGELLADATARHGERLGRVVGRCAVLVDGMRVDDPSTPVREGALVDVLPPFAGG</sequence>
<dbReference type="EMBL" id="PKIZ01000002">
    <property type="protein sequence ID" value="PKZ42615.1"/>
    <property type="molecule type" value="Genomic_DNA"/>
</dbReference>
<dbReference type="OrthoDB" id="4331766at2"/>
<comment type="caution">
    <text evidence="1">The sequence shown here is derived from an EMBL/GenBank/DDBJ whole genome shotgun (WGS) entry which is preliminary data.</text>
</comment>
<keyword evidence="2" id="KW-1185">Reference proteome</keyword>
<dbReference type="InterPro" id="IPR016155">
    <property type="entry name" value="Mopterin_synth/thiamin_S_b"/>
</dbReference>
<dbReference type="Pfam" id="PF02597">
    <property type="entry name" value="ThiS"/>
    <property type="match status" value="1"/>
</dbReference>
<dbReference type="RefSeq" id="WP_070705626.1">
    <property type="nucleotide sequence ID" value="NZ_JBHLVH010000013.1"/>
</dbReference>
<dbReference type="InterPro" id="IPR012675">
    <property type="entry name" value="Beta-grasp_dom_sf"/>
</dbReference>
<gene>
    <name evidence="1" type="ORF">CYJ76_01735</name>
</gene>
<name>A0A2I1PDA7_9MICO</name>